<dbReference type="AlphaFoldDB" id="A0A139A9Q1"/>
<sequence length="323" mass="34432">MVEAVQLDFGTYGTNSTVPPPYIFVLASTIRAFGPTIYCFEHRYADAPGSPTSSGTAGYIPDPAICVVQGAKKSVLVLSVWSNSTATWIGNVPLDIGEADGTASVDRGTTFLVGKADWRLNDRMATVVGVVGERVAIGHSDGSILLGPLSLIYTHFVPVGVPPTPESVSSHYAHSDSTSILELHLHAAHVLCIASYATPTKEVLVSGSWESLLRFWDCKDGACIARKDDHSGGCIGAHVIPKGSKREGCVAAWWGDGGVSLIEGEGFRTLLSISHPRQRPTSSPTSDLPVIPSFAKFTPCYLFRWLCVRLEGSHRGAGSHRVS</sequence>
<dbReference type="InterPro" id="IPR036322">
    <property type="entry name" value="WD40_repeat_dom_sf"/>
</dbReference>
<dbReference type="SUPFAM" id="SSF50978">
    <property type="entry name" value="WD40 repeat-like"/>
    <property type="match status" value="1"/>
</dbReference>
<dbReference type="Proteomes" id="UP000070544">
    <property type="component" value="Unassembled WGS sequence"/>
</dbReference>
<dbReference type="InterPro" id="IPR015943">
    <property type="entry name" value="WD40/YVTN_repeat-like_dom_sf"/>
</dbReference>
<evidence type="ECO:0000313" key="1">
    <source>
        <dbReference type="EMBL" id="KXS13398.1"/>
    </source>
</evidence>
<proteinExistence type="predicted"/>
<keyword evidence="2" id="KW-1185">Reference proteome</keyword>
<dbReference type="Gene3D" id="2.130.10.10">
    <property type="entry name" value="YVTN repeat-like/Quinoprotein amine dehydrogenase"/>
    <property type="match status" value="1"/>
</dbReference>
<evidence type="ECO:0008006" key="3">
    <source>
        <dbReference type="Google" id="ProtNLM"/>
    </source>
</evidence>
<reference evidence="1 2" key="1">
    <citation type="journal article" date="2015" name="Genome Biol. Evol.">
        <title>Phylogenomic analyses indicate that early fungi evolved digesting cell walls of algal ancestors of land plants.</title>
        <authorList>
            <person name="Chang Y."/>
            <person name="Wang S."/>
            <person name="Sekimoto S."/>
            <person name="Aerts A.L."/>
            <person name="Choi C."/>
            <person name="Clum A."/>
            <person name="LaButti K.M."/>
            <person name="Lindquist E.A."/>
            <person name="Yee Ngan C."/>
            <person name="Ohm R.A."/>
            <person name="Salamov A.A."/>
            <person name="Grigoriev I.V."/>
            <person name="Spatafora J.W."/>
            <person name="Berbee M.L."/>
        </authorList>
    </citation>
    <scope>NUCLEOTIDE SEQUENCE [LARGE SCALE GENOMIC DNA]</scope>
    <source>
        <strain evidence="1 2">JEL478</strain>
    </source>
</reference>
<dbReference type="EMBL" id="KQ965778">
    <property type="protein sequence ID" value="KXS13398.1"/>
    <property type="molecule type" value="Genomic_DNA"/>
</dbReference>
<protein>
    <recommendedName>
        <fullName evidence="3">WD40 repeat-like protein</fullName>
    </recommendedName>
</protein>
<evidence type="ECO:0000313" key="2">
    <source>
        <dbReference type="Proteomes" id="UP000070544"/>
    </source>
</evidence>
<accession>A0A139A9Q1</accession>
<name>A0A139A9Q1_GONPJ</name>
<organism evidence="1 2">
    <name type="scientific">Gonapodya prolifera (strain JEL478)</name>
    <name type="common">Monoblepharis prolifera</name>
    <dbReference type="NCBI Taxonomy" id="1344416"/>
    <lineage>
        <taxon>Eukaryota</taxon>
        <taxon>Fungi</taxon>
        <taxon>Fungi incertae sedis</taxon>
        <taxon>Chytridiomycota</taxon>
        <taxon>Chytridiomycota incertae sedis</taxon>
        <taxon>Monoblepharidomycetes</taxon>
        <taxon>Monoblepharidales</taxon>
        <taxon>Gonapodyaceae</taxon>
        <taxon>Gonapodya</taxon>
    </lineage>
</organism>
<gene>
    <name evidence="1" type="ORF">M427DRAFT_371163</name>
</gene>